<dbReference type="VEuPathDB" id="TriTrypDB:LmxM.10.0240"/>
<name>E9AN34_LEIMU</name>
<evidence type="ECO:0000313" key="4">
    <source>
        <dbReference type="Proteomes" id="UP000007259"/>
    </source>
</evidence>
<dbReference type="GeneID" id="13454674"/>
<dbReference type="KEGG" id="lmi:LMXM_10_0240"/>
<organism evidence="3 4">
    <name type="scientific">Leishmania mexicana (strain MHOM/GT/2001/U1103)</name>
    <dbReference type="NCBI Taxonomy" id="929439"/>
    <lineage>
        <taxon>Eukaryota</taxon>
        <taxon>Discoba</taxon>
        <taxon>Euglenozoa</taxon>
        <taxon>Kinetoplastea</taxon>
        <taxon>Metakinetoplastina</taxon>
        <taxon>Trypanosomatida</taxon>
        <taxon>Trypanosomatidae</taxon>
        <taxon>Leishmaniinae</taxon>
        <taxon>Leishmania</taxon>
    </lineage>
</organism>
<accession>E9AN34</accession>
<dbReference type="OrthoDB" id="273682at2759"/>
<dbReference type="OMA" id="DKWLYDV"/>
<feature type="region of interest" description="Disordered" evidence="2">
    <location>
        <begin position="167"/>
        <end position="228"/>
    </location>
</feature>
<feature type="region of interest" description="Disordered" evidence="2">
    <location>
        <begin position="343"/>
        <end position="446"/>
    </location>
</feature>
<feature type="compositionally biased region" description="Low complexity" evidence="2">
    <location>
        <begin position="186"/>
        <end position="205"/>
    </location>
</feature>
<feature type="compositionally biased region" description="Polar residues" evidence="2">
    <location>
        <begin position="435"/>
        <end position="446"/>
    </location>
</feature>
<dbReference type="PhylomeDB" id="E9AN34"/>
<keyword evidence="1" id="KW-0175">Coiled coil</keyword>
<proteinExistence type="predicted"/>
<dbReference type="AlphaFoldDB" id="E9AN34"/>
<dbReference type="RefSeq" id="XP_003872863.1">
    <property type="nucleotide sequence ID" value="XM_003872814.1"/>
</dbReference>
<feature type="compositionally biased region" description="Low complexity" evidence="2">
    <location>
        <begin position="646"/>
        <end position="662"/>
    </location>
</feature>
<evidence type="ECO:0000256" key="2">
    <source>
        <dbReference type="SAM" id="MobiDB-lite"/>
    </source>
</evidence>
<dbReference type="EMBL" id="FR799563">
    <property type="protein sequence ID" value="CBZ24339.1"/>
    <property type="molecule type" value="Genomic_DNA"/>
</dbReference>
<evidence type="ECO:0000256" key="1">
    <source>
        <dbReference type="SAM" id="Coils"/>
    </source>
</evidence>
<gene>
    <name evidence="3" type="ORF">LMXM_10_0240</name>
</gene>
<feature type="coiled-coil region" evidence="1">
    <location>
        <begin position="258"/>
        <end position="292"/>
    </location>
</feature>
<feature type="compositionally biased region" description="Low complexity" evidence="2">
    <location>
        <begin position="377"/>
        <end position="395"/>
    </location>
</feature>
<dbReference type="Proteomes" id="UP000007259">
    <property type="component" value="Chromosome 10"/>
</dbReference>
<protein>
    <submittedName>
        <fullName evidence="3">Uncharacterized protein</fullName>
    </submittedName>
</protein>
<sequence>MASLTGATGPAAAIVPFSEENAVVLDKWLYDVCGVDDLQFPSHRRAQFARYVERLPCVAKTKRFVANTFDYPSRSGTREVLVLQRMLEALALHTQAVTRETKQVQSNVLQVRRVLEERTMGASAIAEEEKAHAVSEAAAAVERRKGKGAAAASALSAGPATASSAAQAPSYASSPHGQGYVPLDSTAAAGDNGAATPARSSATTPKSQQAGDEVVSEDGDASATQQPFSAAVRAARRADYDKKKVLSLRYTSTIRAKAQDMSRQRAEMEQRHARLLADKEQLDKEYEALQTTEQLVVARHQEAESRKNEETLLLSEEAAMYAAEEAAFDMASAECAAMLDEEPAASCSTGEPADTAEGPPSTSPRPNVPSLSPPSHPSSASSHPLPAPSSSSHSLSGEDPVDAAAAAPPDTTPATVAAPNPEDNAGDGPGALSGRNPSGYSSSTAQPLLQQQTLEVLRHRLSEIGARTVDYRRHLLNEGHMHLQRFLQSQQRLKDWQGMAAQLRRTHHQLRGQVDVIHTVLSDTASRLEKSGATAQQAGYGKQLARLNALLKERSYETLQYYVGSREDAEMNMVLDASADEELCKLQRPSPSKALVCGDLTPPRAGSTSASNSTTPTPQSAAASSSHSSDKALPPSGSCRTPVRETASNGTAAAATPSSGTGIQSSVDSPHRHRSRYELVRHLQRWEAALLAERLAILKAAHMMPGPNSGTGANTRQSDGFSARHAYRELRALLLQQKNPAGSSS</sequence>
<evidence type="ECO:0000313" key="3">
    <source>
        <dbReference type="EMBL" id="CBZ24339.1"/>
    </source>
</evidence>
<feature type="compositionally biased region" description="Low complexity" evidence="2">
    <location>
        <begin position="605"/>
        <end position="636"/>
    </location>
</feature>
<feature type="compositionally biased region" description="Low complexity" evidence="2">
    <location>
        <begin position="402"/>
        <end position="419"/>
    </location>
</feature>
<feature type="compositionally biased region" description="Pro residues" evidence="2">
    <location>
        <begin position="361"/>
        <end position="376"/>
    </location>
</feature>
<reference evidence="3 4" key="1">
    <citation type="journal article" date="2011" name="Genome Res.">
        <title>Chromosome and gene copy number variation allow major structural change between species and strains of Leishmania.</title>
        <authorList>
            <person name="Rogers M.B."/>
            <person name="Hilley J.D."/>
            <person name="Dickens N.J."/>
            <person name="Wilkes J."/>
            <person name="Bates P.A."/>
            <person name="Depledge D.P."/>
            <person name="Harris D."/>
            <person name="Her Y."/>
            <person name="Herzyk P."/>
            <person name="Imamura H."/>
            <person name="Otto T.D."/>
            <person name="Sanders M."/>
            <person name="Seeger K."/>
            <person name="Dujardin J.C."/>
            <person name="Berriman M."/>
            <person name="Smith D.F."/>
            <person name="Hertz-Fowler C."/>
            <person name="Mottram J.C."/>
        </authorList>
    </citation>
    <scope>NUCLEOTIDE SEQUENCE [LARGE SCALE GENOMIC DNA]</scope>
    <source>
        <strain evidence="3 4">MHOM/GT/2001/U1103</strain>
    </source>
</reference>
<feature type="region of interest" description="Disordered" evidence="2">
    <location>
        <begin position="592"/>
        <end position="671"/>
    </location>
</feature>
<keyword evidence="4" id="KW-1185">Reference proteome</keyword>